<dbReference type="SUPFAM" id="SSF52283">
    <property type="entry name" value="Formate/glycerate dehydrogenase catalytic domain-like"/>
    <property type="match status" value="1"/>
</dbReference>
<dbReference type="EMBL" id="FCOM02000074">
    <property type="protein sequence ID" value="SAL86515.1"/>
    <property type="molecule type" value="Genomic_DNA"/>
</dbReference>
<dbReference type="Proteomes" id="UP000055019">
    <property type="component" value="Unassembled WGS sequence"/>
</dbReference>
<comment type="similarity">
    <text evidence="1">Belongs to the D-isomer specific 2-hydroxyacid dehydrogenase family.</text>
</comment>
<evidence type="ECO:0000313" key="4">
    <source>
        <dbReference type="EMBL" id="SAL86515.1"/>
    </source>
</evidence>
<dbReference type="RefSeq" id="WP_235024855.1">
    <property type="nucleotide sequence ID" value="NZ_FCOM02000074.1"/>
</dbReference>
<gene>
    <name evidence="4" type="ORF">AWB74_07736</name>
</gene>
<keyword evidence="2" id="KW-0560">Oxidoreductase</keyword>
<accession>A0A158KZU9</accession>
<comment type="caution">
    <text evidence="4">The sequence shown here is derived from an EMBL/GenBank/DDBJ whole genome shotgun (WGS) entry which is preliminary data.</text>
</comment>
<organism evidence="4 5">
    <name type="scientific">Caballeronia arvi</name>
    <dbReference type="NCBI Taxonomy" id="1777135"/>
    <lineage>
        <taxon>Bacteria</taxon>
        <taxon>Pseudomonadati</taxon>
        <taxon>Pseudomonadota</taxon>
        <taxon>Betaproteobacteria</taxon>
        <taxon>Burkholderiales</taxon>
        <taxon>Burkholderiaceae</taxon>
        <taxon>Caballeronia</taxon>
    </lineage>
</organism>
<proteinExistence type="inferred from homology"/>
<reference evidence="4" key="1">
    <citation type="submission" date="2016-01" db="EMBL/GenBank/DDBJ databases">
        <authorList>
            <person name="Peeters C."/>
        </authorList>
    </citation>
    <scope>NUCLEOTIDE SEQUENCE [LARGE SCALE GENOMIC DNA]</scope>
    <source>
        <strain evidence="4">LMG 29317</strain>
    </source>
</reference>
<dbReference type="GO" id="GO:0016491">
    <property type="term" value="F:oxidoreductase activity"/>
    <property type="evidence" value="ECO:0007669"/>
    <property type="project" value="UniProtKB-KW"/>
</dbReference>
<evidence type="ECO:0000256" key="2">
    <source>
        <dbReference type="ARBA" id="ARBA00023002"/>
    </source>
</evidence>
<keyword evidence="3" id="KW-0520">NAD</keyword>
<evidence type="ECO:0000256" key="3">
    <source>
        <dbReference type="ARBA" id="ARBA00023027"/>
    </source>
</evidence>
<dbReference type="InterPro" id="IPR050418">
    <property type="entry name" value="D-iso_2-hydroxyacid_DH_PdxB"/>
</dbReference>
<dbReference type="PANTHER" id="PTHR43761">
    <property type="entry name" value="D-ISOMER SPECIFIC 2-HYDROXYACID DEHYDROGENASE FAMILY PROTEIN (AFU_ORTHOLOGUE AFUA_1G13630)"/>
    <property type="match status" value="1"/>
</dbReference>
<dbReference type="Gene3D" id="3.40.50.720">
    <property type="entry name" value="NAD(P)-binding Rossmann-like Domain"/>
    <property type="match status" value="1"/>
</dbReference>
<evidence type="ECO:0000313" key="5">
    <source>
        <dbReference type="Proteomes" id="UP000055019"/>
    </source>
</evidence>
<dbReference type="AlphaFoldDB" id="A0A158KZU9"/>
<sequence>MKTIVFLDRATLSADLPDFPFPHRWVEYSSTTPGQVVERCSDAQIVVTNKVPLTGDVLAQLPHLELIGVPAGVIIWIWKHAADVASKWSRVRDIRRSPCRRTRSH</sequence>
<evidence type="ECO:0000256" key="1">
    <source>
        <dbReference type="ARBA" id="ARBA00005854"/>
    </source>
</evidence>
<name>A0A158KZU9_9BURK</name>
<dbReference type="PANTHER" id="PTHR43761:SF1">
    <property type="entry name" value="D-ISOMER SPECIFIC 2-HYDROXYACID DEHYDROGENASE CATALYTIC DOMAIN-CONTAINING PROTEIN-RELATED"/>
    <property type="match status" value="1"/>
</dbReference>
<protein>
    <submittedName>
        <fullName evidence="4">Glycerate dehydrogenase</fullName>
    </submittedName>
</protein>
<keyword evidence="5" id="KW-1185">Reference proteome</keyword>